<dbReference type="AlphaFoldDB" id="A0A916L8D9"/>
<reference evidence="3" key="1">
    <citation type="submission" date="2015-03" db="EMBL/GenBank/DDBJ databases">
        <authorList>
            <consortium name="Pathogen Informatics"/>
        </authorList>
    </citation>
    <scope>NUCLEOTIDE SEQUENCE [LARGE SCALE GENOMIC DNA]</scope>
    <source>
        <strain evidence="3">N09902308</strain>
    </source>
</reference>
<sequence>MKVADHAEQFGTVGVQQRSGGHQIGGCARKIRPASSKNVFTGVARTRSRQQRGIQIALLAGQCARSGQCVLQKGPQIRRSIDIDLTEIRQPPNIIAELRQPRI</sequence>
<dbReference type="Proteomes" id="UP000039021">
    <property type="component" value="Unassembled WGS sequence"/>
</dbReference>
<accession>A0A916L8D9</accession>
<organism evidence="2 3">
    <name type="scientific">Mycobacterium tuberculosis</name>
    <dbReference type="NCBI Taxonomy" id="1773"/>
    <lineage>
        <taxon>Bacteria</taxon>
        <taxon>Bacillati</taxon>
        <taxon>Actinomycetota</taxon>
        <taxon>Actinomycetes</taxon>
        <taxon>Mycobacteriales</taxon>
        <taxon>Mycobacteriaceae</taxon>
        <taxon>Mycobacterium</taxon>
        <taxon>Mycobacterium tuberculosis complex</taxon>
    </lineage>
</organism>
<gene>
    <name evidence="2" type="ORF">ERS007739_00598</name>
</gene>
<name>A0A916L8D9_MYCTX</name>
<proteinExistence type="predicted"/>
<protein>
    <submittedName>
        <fullName evidence="2">Uncharacterized protein</fullName>
    </submittedName>
</protein>
<feature type="region of interest" description="Disordered" evidence="1">
    <location>
        <begin position="1"/>
        <end position="28"/>
    </location>
</feature>
<evidence type="ECO:0000313" key="3">
    <source>
        <dbReference type="Proteomes" id="UP000039021"/>
    </source>
</evidence>
<dbReference type="EMBL" id="CSBK01000178">
    <property type="protein sequence ID" value="COX05828.1"/>
    <property type="molecule type" value="Genomic_DNA"/>
</dbReference>
<evidence type="ECO:0000256" key="1">
    <source>
        <dbReference type="SAM" id="MobiDB-lite"/>
    </source>
</evidence>
<evidence type="ECO:0000313" key="2">
    <source>
        <dbReference type="EMBL" id="COX05828.1"/>
    </source>
</evidence>
<comment type="caution">
    <text evidence="2">The sequence shown here is derived from an EMBL/GenBank/DDBJ whole genome shotgun (WGS) entry which is preliminary data.</text>
</comment>